<dbReference type="AlphaFoldDB" id="A0A143PQS2"/>
<evidence type="ECO:0000313" key="2">
    <source>
        <dbReference type="EMBL" id="AMY10716.1"/>
    </source>
</evidence>
<name>A0A143PQS2_LUTPR</name>
<dbReference type="RefSeq" id="WP_110172326.1">
    <property type="nucleotide sequence ID" value="NZ_CP015136.1"/>
</dbReference>
<gene>
    <name evidence="2" type="ORF">LuPra_03955</name>
</gene>
<proteinExistence type="predicted"/>
<feature type="signal peptide" evidence="1">
    <location>
        <begin position="1"/>
        <end position="24"/>
    </location>
</feature>
<protein>
    <submittedName>
        <fullName evidence="2">PEP-CTERM motif</fullName>
    </submittedName>
</protein>
<dbReference type="EMBL" id="CP015136">
    <property type="protein sequence ID" value="AMY10716.1"/>
    <property type="molecule type" value="Genomic_DNA"/>
</dbReference>
<feature type="chain" id="PRO_5007511821" evidence="1">
    <location>
        <begin position="25"/>
        <end position="216"/>
    </location>
</feature>
<evidence type="ECO:0000313" key="3">
    <source>
        <dbReference type="Proteomes" id="UP000076079"/>
    </source>
</evidence>
<keyword evidence="3" id="KW-1185">Reference proteome</keyword>
<evidence type="ECO:0000256" key="1">
    <source>
        <dbReference type="SAM" id="SignalP"/>
    </source>
</evidence>
<dbReference type="Proteomes" id="UP000076079">
    <property type="component" value="Chromosome"/>
</dbReference>
<sequence length="216" mass="22768" precursor="true">MRTSLRPAFVLASMLAGLAPAADASIIFEARPGFVQPDENLLFHGDGVFPGPGSTVQGATNQTDTIFNLVGMESLVTPSNGQARVEDESETGFTYLLIDALDPNVFYGELEANLNAEANGIANIRVIDDSGAVFTFAFNVNGAGQNFFGLSAIDGQLIDTVQITTAGVELHDVRQIRLGGITDGDGPPDEDVPEPTSLLLLGCALGVTGFIARRRR</sequence>
<organism evidence="2 3">
    <name type="scientific">Luteitalea pratensis</name>
    <dbReference type="NCBI Taxonomy" id="1855912"/>
    <lineage>
        <taxon>Bacteria</taxon>
        <taxon>Pseudomonadati</taxon>
        <taxon>Acidobacteriota</taxon>
        <taxon>Vicinamibacteria</taxon>
        <taxon>Vicinamibacterales</taxon>
        <taxon>Vicinamibacteraceae</taxon>
        <taxon>Luteitalea</taxon>
    </lineage>
</organism>
<reference evidence="3" key="2">
    <citation type="submission" date="2016-04" db="EMBL/GenBank/DDBJ databases">
        <title>First Complete Genome Sequence of a Subdivision 6 Acidobacterium.</title>
        <authorList>
            <person name="Huang S."/>
            <person name="Vieira S."/>
            <person name="Bunk B."/>
            <person name="Riedel T."/>
            <person name="Sproeer C."/>
            <person name="Overmann J."/>
        </authorList>
    </citation>
    <scope>NUCLEOTIDE SEQUENCE [LARGE SCALE GENOMIC DNA]</scope>
    <source>
        <strain evidence="3">DSM 100886 HEG_-6_39</strain>
    </source>
</reference>
<dbReference type="NCBIfam" id="TIGR02595">
    <property type="entry name" value="PEP_CTERM"/>
    <property type="match status" value="1"/>
</dbReference>
<keyword evidence="1" id="KW-0732">Signal</keyword>
<accession>A0A143PQS2</accession>
<dbReference type="OrthoDB" id="8229827at2"/>
<dbReference type="KEGG" id="abac:LuPra_03955"/>
<reference evidence="2 3" key="1">
    <citation type="journal article" date="2016" name="Genome Announc.">
        <title>First Complete Genome Sequence of a Subdivision 6 Acidobacterium Strain.</title>
        <authorList>
            <person name="Huang S."/>
            <person name="Vieira S."/>
            <person name="Bunk B."/>
            <person name="Riedel T."/>
            <person name="Sproer C."/>
            <person name="Overmann J."/>
        </authorList>
    </citation>
    <scope>NUCLEOTIDE SEQUENCE [LARGE SCALE GENOMIC DNA]</scope>
    <source>
        <strain evidence="3">DSM 100886 HEG_-6_39</strain>
    </source>
</reference>
<dbReference type="InterPro" id="IPR013424">
    <property type="entry name" value="Ice-binding_C"/>
</dbReference>